<dbReference type="PANTHER" id="PTHR11361:SF34">
    <property type="entry name" value="DNA MISMATCH REPAIR PROTEIN MSH1, MITOCHONDRIAL"/>
    <property type="match status" value="1"/>
</dbReference>
<feature type="domain" description="DNA mismatch repair proteins mutS family" evidence="8">
    <location>
        <begin position="678"/>
        <end position="694"/>
    </location>
</feature>
<keyword evidence="6" id="KW-0234">DNA repair</keyword>
<dbReference type="PROSITE" id="PS00486">
    <property type="entry name" value="DNA_MISMATCH_REPAIR_2"/>
    <property type="match status" value="1"/>
</dbReference>
<dbReference type="Gene3D" id="3.40.50.300">
    <property type="entry name" value="P-loop containing nucleotide triphosphate hydrolases"/>
    <property type="match status" value="1"/>
</dbReference>
<dbReference type="NCBIfam" id="NF003810">
    <property type="entry name" value="PRK05399.1"/>
    <property type="match status" value="1"/>
</dbReference>
<dbReference type="Proteomes" id="UP000242699">
    <property type="component" value="Unassembled WGS sequence"/>
</dbReference>
<dbReference type="Pfam" id="PF00488">
    <property type="entry name" value="MutS_V"/>
    <property type="match status" value="1"/>
</dbReference>
<evidence type="ECO:0000313" key="10">
    <source>
        <dbReference type="Proteomes" id="UP000242699"/>
    </source>
</evidence>
<organism evidence="9 10">
    <name type="scientific">Sulfobacillus benefaciens</name>
    <dbReference type="NCBI Taxonomy" id="453960"/>
    <lineage>
        <taxon>Bacteria</taxon>
        <taxon>Bacillati</taxon>
        <taxon>Bacillota</taxon>
        <taxon>Clostridia</taxon>
        <taxon>Eubacteriales</taxon>
        <taxon>Clostridiales Family XVII. Incertae Sedis</taxon>
        <taxon>Sulfobacillus</taxon>
    </lineage>
</organism>
<dbReference type="FunFam" id="3.40.1170.10:FF:000001">
    <property type="entry name" value="DNA mismatch repair protein MutS"/>
    <property type="match status" value="1"/>
</dbReference>
<dbReference type="InterPro" id="IPR005748">
    <property type="entry name" value="DNA_mismatch_repair_MutS"/>
</dbReference>
<dbReference type="Pfam" id="PF05190">
    <property type="entry name" value="MutS_IV"/>
    <property type="match status" value="1"/>
</dbReference>
<dbReference type="InterPro" id="IPR007861">
    <property type="entry name" value="DNA_mismatch_repair_MutS_clamp"/>
</dbReference>
<dbReference type="EMBL" id="PXYT01000036">
    <property type="protein sequence ID" value="PSR26449.1"/>
    <property type="molecule type" value="Genomic_DNA"/>
</dbReference>
<keyword evidence="5" id="KW-0238">DNA-binding</keyword>
<dbReference type="InterPro" id="IPR036187">
    <property type="entry name" value="DNA_mismatch_repair_MutS_sf"/>
</dbReference>
<dbReference type="GO" id="GO:0030983">
    <property type="term" value="F:mismatched DNA binding"/>
    <property type="evidence" value="ECO:0007669"/>
    <property type="project" value="InterPro"/>
</dbReference>
<accession>A0A2T2WW28</accession>
<dbReference type="NCBIfam" id="TIGR01070">
    <property type="entry name" value="mutS1"/>
    <property type="match status" value="1"/>
</dbReference>
<dbReference type="AlphaFoldDB" id="A0A2T2WW28"/>
<dbReference type="SUPFAM" id="SSF52540">
    <property type="entry name" value="P-loop containing nucleoside triphosphate hydrolases"/>
    <property type="match status" value="1"/>
</dbReference>
<comment type="similarity">
    <text evidence="1">Belongs to the DNA mismatch repair MutS family.</text>
</comment>
<reference evidence="9 10" key="1">
    <citation type="journal article" date="2014" name="BMC Genomics">
        <title>Comparison of environmental and isolate Sulfobacillus genomes reveals diverse carbon, sulfur, nitrogen, and hydrogen metabolisms.</title>
        <authorList>
            <person name="Justice N.B."/>
            <person name="Norman A."/>
            <person name="Brown C.T."/>
            <person name="Singh A."/>
            <person name="Thomas B.C."/>
            <person name="Banfield J.F."/>
        </authorList>
    </citation>
    <scope>NUCLEOTIDE SEQUENCE [LARGE SCALE GENOMIC DNA]</scope>
    <source>
        <strain evidence="9">AMDSBA1</strain>
    </source>
</reference>
<name>A0A2T2WW28_9FIRM</name>
<dbReference type="GO" id="GO:0005524">
    <property type="term" value="F:ATP binding"/>
    <property type="evidence" value="ECO:0007669"/>
    <property type="project" value="UniProtKB-UniRule"/>
</dbReference>
<dbReference type="InterPro" id="IPR027417">
    <property type="entry name" value="P-loop_NTPase"/>
</dbReference>
<evidence type="ECO:0000256" key="6">
    <source>
        <dbReference type="ARBA" id="ARBA00023204"/>
    </source>
</evidence>
<dbReference type="GO" id="GO:0006298">
    <property type="term" value="P:mismatch repair"/>
    <property type="evidence" value="ECO:0007669"/>
    <property type="project" value="UniProtKB-UniRule"/>
</dbReference>
<evidence type="ECO:0000256" key="4">
    <source>
        <dbReference type="ARBA" id="ARBA00022840"/>
    </source>
</evidence>
<dbReference type="Pfam" id="PF05192">
    <property type="entry name" value="MutS_III"/>
    <property type="match status" value="1"/>
</dbReference>
<evidence type="ECO:0000256" key="7">
    <source>
        <dbReference type="NCBIfam" id="TIGR01070"/>
    </source>
</evidence>
<comment type="caution">
    <text evidence="9">The sequence shown here is derived from an EMBL/GenBank/DDBJ whole genome shotgun (WGS) entry which is preliminary data.</text>
</comment>
<dbReference type="Gene3D" id="1.10.1420.10">
    <property type="match status" value="2"/>
</dbReference>
<keyword evidence="3" id="KW-0227">DNA damage</keyword>
<dbReference type="SMART" id="SM00533">
    <property type="entry name" value="MUTSd"/>
    <property type="match status" value="1"/>
</dbReference>
<dbReference type="GO" id="GO:0140664">
    <property type="term" value="F:ATP-dependent DNA damage sensor activity"/>
    <property type="evidence" value="ECO:0007669"/>
    <property type="project" value="InterPro"/>
</dbReference>
<sequence length="853" mass="97228">MRTKSTPMQEQYQRLKDEHPEALLFFRLGDFYELFGEDAEVAAPILDVQLTTRDKITPMCGIPYHAVDQYLRKLVEKGLTVAIAEQMEDPRLTKGLVERQIIRIVSPGTFVDETDNQATRLAVLYAVKREWALAVAELATGSVYLMEQPLNTRSPYRIQEEWERWHPQEYLSNWDPVASLSGREISPGGWFDHIPSPRDLEPYLAQKFGTSGLRTFGLVAHPTAQAAVFVLWRYLTSLERREPVNLTNILWYHPSGHMTVSARTMRQLNVVPPSNPSLFSVLNETGTPMGERLLISWLERPLRVPEEIHKRQRAIKLFMDDLKIRREIRRLLKRIGDVPKKVSRVALGMATPKDLVAIAKAAAVSSNIVRLVEEMADGAVSEAPPQQILQEIFVHLDEIADDAPAKWDEGGIMKDGVDSEIDRLRSLVNNQREALAKLEQQEKDRSGIKTLKVGYHRTFGYYLEVSRGQDHKVPADWRRRQTMANAERYTSDALLDLERDILEALDKLKARERDKAMTLVTLVQKHSEILNQVSSWLAELDVFTALAEVSVRRSYHFPHWCQDGACRNIEANGLRHPILETMTTQFVPSSVSLPEDLRVMLITGPNMGGKSTFMRALALNVILAHIGAPVACEELTLPIFSGIYARIGADDDIYRGQSTFMVEMEEMAWILRQSDRESFVILDELGRGTSTFDGMAIAQAVMERLGSESSPLTLFATHYHELTQLADTHPRMRNFSVEVIHDPKTGHLVFTHRIVSGASSRSYGVEVAELAGFPKTLLTRARHLLRMWEEQTKELTEPVQQVTWFRPDPLGQELLEALKQVDLDELAPREAWDWLRDWRERLERSTAQERSRG</sequence>
<evidence type="ECO:0000256" key="3">
    <source>
        <dbReference type="ARBA" id="ARBA00022763"/>
    </source>
</evidence>
<dbReference type="PIRSF" id="PIRSF037677">
    <property type="entry name" value="DNA_mis_repair_Msh6"/>
    <property type="match status" value="1"/>
</dbReference>
<dbReference type="InterPro" id="IPR017261">
    <property type="entry name" value="DNA_mismatch_repair_MutS/MSH"/>
</dbReference>
<gene>
    <name evidence="9" type="ORF">C7B43_13995</name>
</gene>
<protein>
    <recommendedName>
        <fullName evidence="7">DNA mismatch repair protein MutS</fullName>
    </recommendedName>
</protein>
<dbReference type="SUPFAM" id="SSF53150">
    <property type="entry name" value="DNA repair protein MutS, domain II"/>
    <property type="match status" value="1"/>
</dbReference>
<keyword evidence="4" id="KW-0067">ATP-binding</keyword>
<dbReference type="GO" id="GO:0005829">
    <property type="term" value="C:cytosol"/>
    <property type="evidence" value="ECO:0007669"/>
    <property type="project" value="TreeGrafter"/>
</dbReference>
<dbReference type="PANTHER" id="PTHR11361">
    <property type="entry name" value="DNA MISMATCH REPAIR PROTEIN MUTS FAMILY MEMBER"/>
    <property type="match status" value="1"/>
</dbReference>
<evidence type="ECO:0000259" key="8">
    <source>
        <dbReference type="PROSITE" id="PS00486"/>
    </source>
</evidence>
<dbReference type="InterPro" id="IPR007696">
    <property type="entry name" value="DNA_mismatch_repair_MutS_core"/>
</dbReference>
<dbReference type="Gene3D" id="3.40.1170.10">
    <property type="entry name" value="DNA repair protein MutS, domain I"/>
    <property type="match status" value="1"/>
</dbReference>
<keyword evidence="2" id="KW-0547">Nucleotide-binding</keyword>
<dbReference type="InterPro" id="IPR016151">
    <property type="entry name" value="DNA_mismatch_repair_MutS_N"/>
</dbReference>
<dbReference type="Pfam" id="PF01624">
    <property type="entry name" value="MutS_I"/>
    <property type="match status" value="1"/>
</dbReference>
<proteinExistence type="inferred from homology"/>
<dbReference type="InterPro" id="IPR000432">
    <property type="entry name" value="DNA_mismatch_repair_MutS_C"/>
</dbReference>
<dbReference type="InterPro" id="IPR007695">
    <property type="entry name" value="DNA_mismatch_repair_MutS-lik_N"/>
</dbReference>
<dbReference type="SUPFAM" id="SSF48334">
    <property type="entry name" value="DNA repair protein MutS, domain III"/>
    <property type="match status" value="1"/>
</dbReference>
<evidence type="ECO:0000313" key="9">
    <source>
        <dbReference type="EMBL" id="PSR26449.1"/>
    </source>
</evidence>
<evidence type="ECO:0000256" key="1">
    <source>
        <dbReference type="ARBA" id="ARBA00006271"/>
    </source>
</evidence>
<dbReference type="InterPro" id="IPR045076">
    <property type="entry name" value="MutS"/>
</dbReference>
<dbReference type="Gene3D" id="3.30.420.110">
    <property type="entry name" value="MutS, connector domain"/>
    <property type="match status" value="1"/>
</dbReference>
<dbReference type="InterPro" id="IPR036678">
    <property type="entry name" value="MutS_con_dom_sf"/>
</dbReference>
<evidence type="ECO:0000256" key="5">
    <source>
        <dbReference type="ARBA" id="ARBA00023125"/>
    </source>
</evidence>
<dbReference type="SMART" id="SM00534">
    <property type="entry name" value="MUTSac"/>
    <property type="match status" value="1"/>
</dbReference>
<evidence type="ECO:0000256" key="2">
    <source>
        <dbReference type="ARBA" id="ARBA00022741"/>
    </source>
</evidence>
<dbReference type="SUPFAM" id="SSF55271">
    <property type="entry name" value="DNA repair protein MutS, domain I"/>
    <property type="match status" value="1"/>
</dbReference>